<feature type="region of interest" description="Disordered" evidence="5">
    <location>
        <begin position="65"/>
        <end position="94"/>
    </location>
</feature>
<feature type="compositionally biased region" description="Polar residues" evidence="5">
    <location>
        <begin position="82"/>
        <end position="94"/>
    </location>
</feature>
<evidence type="ECO:0000256" key="3">
    <source>
        <dbReference type="ARBA" id="ARBA00022989"/>
    </source>
</evidence>
<feature type="transmembrane region" description="Helical" evidence="6">
    <location>
        <begin position="461"/>
        <end position="481"/>
    </location>
</feature>
<feature type="transmembrane region" description="Helical" evidence="6">
    <location>
        <begin position="502"/>
        <end position="524"/>
    </location>
</feature>
<dbReference type="EMBL" id="CAIIXF020000002">
    <property type="protein sequence ID" value="CAH1777562.1"/>
    <property type="molecule type" value="Genomic_DNA"/>
</dbReference>
<feature type="transmembrane region" description="Helical" evidence="6">
    <location>
        <begin position="342"/>
        <end position="369"/>
    </location>
</feature>
<accession>A0A8J1TGV5</accession>
<dbReference type="InterPro" id="IPR013057">
    <property type="entry name" value="AA_transpt_TM"/>
</dbReference>
<feature type="transmembrane region" description="Helical" evidence="6">
    <location>
        <begin position="139"/>
        <end position="160"/>
    </location>
</feature>
<comment type="subcellular location">
    <subcellularLocation>
        <location evidence="1">Membrane</location>
        <topology evidence="1">Multi-pass membrane protein</topology>
    </subcellularLocation>
</comment>
<dbReference type="GO" id="GO:0005774">
    <property type="term" value="C:vacuolar membrane"/>
    <property type="evidence" value="ECO:0007669"/>
    <property type="project" value="TreeGrafter"/>
</dbReference>
<comment type="caution">
    <text evidence="7">The sequence shown here is derived from an EMBL/GenBank/DDBJ whole genome shotgun (WGS) entry which is preliminary data.</text>
</comment>
<protein>
    <submittedName>
        <fullName evidence="7">Uncharacterized protein</fullName>
    </submittedName>
</protein>
<evidence type="ECO:0000313" key="7">
    <source>
        <dbReference type="EMBL" id="CAH1777562.1"/>
    </source>
</evidence>
<gene>
    <name evidence="7" type="ORF">OFUS_LOCUS4590</name>
</gene>
<keyword evidence="4 6" id="KW-0472">Membrane</keyword>
<keyword evidence="3 6" id="KW-1133">Transmembrane helix</keyword>
<evidence type="ECO:0000256" key="5">
    <source>
        <dbReference type="SAM" id="MobiDB-lite"/>
    </source>
</evidence>
<evidence type="ECO:0000256" key="1">
    <source>
        <dbReference type="ARBA" id="ARBA00004141"/>
    </source>
</evidence>
<evidence type="ECO:0000256" key="2">
    <source>
        <dbReference type="ARBA" id="ARBA00022692"/>
    </source>
</evidence>
<evidence type="ECO:0000313" key="8">
    <source>
        <dbReference type="Proteomes" id="UP000749559"/>
    </source>
</evidence>
<keyword evidence="8" id="KW-1185">Reference proteome</keyword>
<name>A0A8J1TGV5_OWEFU</name>
<feature type="transmembrane region" description="Helical" evidence="6">
    <location>
        <begin position="207"/>
        <end position="227"/>
    </location>
</feature>
<feature type="transmembrane region" description="Helical" evidence="6">
    <location>
        <begin position="116"/>
        <end position="133"/>
    </location>
</feature>
<evidence type="ECO:0000256" key="4">
    <source>
        <dbReference type="ARBA" id="ARBA00023136"/>
    </source>
</evidence>
<feature type="transmembrane region" description="Helical" evidence="6">
    <location>
        <begin position="435"/>
        <end position="455"/>
    </location>
</feature>
<proteinExistence type="predicted"/>
<reference evidence="7" key="1">
    <citation type="submission" date="2022-03" db="EMBL/GenBank/DDBJ databases">
        <authorList>
            <person name="Martin C."/>
        </authorList>
    </citation>
    <scope>NUCLEOTIDE SEQUENCE</scope>
</reference>
<dbReference type="OrthoDB" id="1684102at2759"/>
<dbReference type="Pfam" id="PF01490">
    <property type="entry name" value="Aa_trans"/>
    <property type="match status" value="1"/>
</dbReference>
<dbReference type="AlphaFoldDB" id="A0A8J1TGV5"/>
<organism evidence="7 8">
    <name type="scientific">Owenia fusiformis</name>
    <name type="common">Polychaete worm</name>
    <dbReference type="NCBI Taxonomy" id="6347"/>
    <lineage>
        <taxon>Eukaryota</taxon>
        <taxon>Metazoa</taxon>
        <taxon>Spiralia</taxon>
        <taxon>Lophotrochozoa</taxon>
        <taxon>Annelida</taxon>
        <taxon>Polychaeta</taxon>
        <taxon>Sedentaria</taxon>
        <taxon>Canalipalpata</taxon>
        <taxon>Sabellida</taxon>
        <taxon>Oweniida</taxon>
        <taxon>Oweniidae</taxon>
        <taxon>Owenia</taxon>
    </lineage>
</organism>
<keyword evidence="2 6" id="KW-0812">Transmembrane</keyword>
<dbReference type="PANTHER" id="PTHR22950:SF349">
    <property type="entry name" value="AMINO ACID TRANSPORTER TRANSMEMBRANE DOMAIN-CONTAINING PROTEIN"/>
    <property type="match status" value="1"/>
</dbReference>
<dbReference type="Proteomes" id="UP000749559">
    <property type="component" value="Unassembled WGS sequence"/>
</dbReference>
<feature type="transmembrane region" description="Helical" evidence="6">
    <location>
        <begin position="310"/>
        <end position="330"/>
    </location>
</feature>
<sequence>MKGALVIERARKYLSMWRTVFPILDKAAARIHSDIPMMATGSPPDETIDWQEAGLNIQGDQSLPNMAGIKSSERSPLLGAPASNQNADYNGNPASEDNDDTLIDFMQINRHQAMMHLLKGNIGTGIMAMPSAIANAGLWVGSIGLAIISVITIHCMHLLVNCAHHHRVTNKVPRGQSRQLDYGACGEIALRHGPIVWLRNHAQIGRITVNVFLSITQFGFCCVYILFIAKNVKDVFDYAFAYELPVLAYQAIVTVFLLPYCCIRQMRHLAYFSTIANVLTIAGLSITFWYCFTHLKHIDKYPAFNSWGTLPLYFGTAMYAFEGIGVILPIENKMAVPDYLRGCNGVLNVGMVIVTCLYISLGFYGYLTFGPEACDVLGSITLNLPSKNWLYLAVRLKFSIAIFISYGLQFYVPLEFMWPPINEKYGDHYPWLRKYGEYILRCLLVLLTFGISASIPHLDLLIALVGALASSALALIIPPMLELFTRWDGELGRYNWVLWKDVAIIIFGLIGFVAGTAVSLMSIIQKF</sequence>
<dbReference type="PANTHER" id="PTHR22950">
    <property type="entry name" value="AMINO ACID TRANSPORTER"/>
    <property type="match status" value="1"/>
</dbReference>
<dbReference type="GO" id="GO:0015179">
    <property type="term" value="F:L-amino acid transmembrane transporter activity"/>
    <property type="evidence" value="ECO:0007669"/>
    <property type="project" value="TreeGrafter"/>
</dbReference>
<feature type="transmembrane region" description="Helical" evidence="6">
    <location>
        <begin position="389"/>
        <end position="414"/>
    </location>
</feature>
<evidence type="ECO:0000256" key="6">
    <source>
        <dbReference type="SAM" id="Phobius"/>
    </source>
</evidence>
<feature type="transmembrane region" description="Helical" evidence="6">
    <location>
        <begin position="239"/>
        <end position="262"/>
    </location>
</feature>
<feature type="transmembrane region" description="Helical" evidence="6">
    <location>
        <begin position="269"/>
        <end position="290"/>
    </location>
</feature>